<evidence type="ECO:0000256" key="1">
    <source>
        <dbReference type="ARBA" id="ARBA00022491"/>
    </source>
</evidence>
<dbReference type="Gene3D" id="3.30.390.60">
    <property type="entry name" value="Heat-inducible transcription repressor hrca homolog, domain 3"/>
    <property type="match status" value="1"/>
</dbReference>
<evidence type="ECO:0000313" key="11">
    <source>
        <dbReference type="Proteomes" id="UP000278440"/>
    </source>
</evidence>
<evidence type="ECO:0000256" key="6">
    <source>
        <dbReference type="HAMAP-Rule" id="MF_00081"/>
    </source>
</evidence>
<dbReference type="InterPro" id="IPR036388">
    <property type="entry name" value="WH-like_DNA-bd_sf"/>
</dbReference>
<evidence type="ECO:0000256" key="3">
    <source>
        <dbReference type="ARBA" id="ARBA00023016"/>
    </source>
</evidence>
<evidence type="ECO:0000259" key="9">
    <source>
        <dbReference type="Pfam" id="PF08220"/>
    </source>
</evidence>
<dbReference type="PIRSF" id="PIRSF005485">
    <property type="entry name" value="HrcA"/>
    <property type="match status" value="1"/>
</dbReference>
<evidence type="ECO:0000256" key="2">
    <source>
        <dbReference type="ARBA" id="ARBA00023015"/>
    </source>
</evidence>
<dbReference type="Gene3D" id="3.30.450.40">
    <property type="match status" value="1"/>
</dbReference>
<dbReference type="SUPFAM" id="SSF55781">
    <property type="entry name" value="GAF domain-like"/>
    <property type="match status" value="1"/>
</dbReference>
<evidence type="ECO:0000256" key="5">
    <source>
        <dbReference type="ARBA" id="ARBA00055319"/>
    </source>
</evidence>
<dbReference type="Proteomes" id="UP000278440">
    <property type="component" value="Unassembled WGS sequence"/>
</dbReference>
<proteinExistence type="inferred from homology"/>
<protein>
    <recommendedName>
        <fullName evidence="6">Heat-inducible transcription repressor HrcA</fullName>
    </recommendedName>
</protein>
<feature type="domain" description="Heat-inducible transcription repressor HrcA C-terminal" evidence="8">
    <location>
        <begin position="103"/>
        <end position="344"/>
    </location>
</feature>
<keyword evidence="3 6" id="KW-0346">Stress response</keyword>
<dbReference type="InterPro" id="IPR001034">
    <property type="entry name" value="DeoR_HTH"/>
</dbReference>
<keyword evidence="2 6" id="KW-0805">Transcription regulation</keyword>
<dbReference type="Pfam" id="PF08220">
    <property type="entry name" value="HTH_DeoR"/>
    <property type="match status" value="1"/>
</dbReference>
<dbReference type="InterPro" id="IPR023120">
    <property type="entry name" value="WHTH_transcript_rep_HrcA_IDD"/>
</dbReference>
<comment type="similarity">
    <text evidence="6">Belongs to the HrcA family.</text>
</comment>
<comment type="function">
    <text evidence="5 6">Negative regulator of class I heat shock genes (grpE-dnaK-dnaJ and groELS operons). Prevents heat-shock induction of these operons.</text>
</comment>
<evidence type="ECO:0000259" key="8">
    <source>
        <dbReference type="Pfam" id="PF01628"/>
    </source>
</evidence>
<dbReference type="OrthoDB" id="9783139at2"/>
<dbReference type="Gene3D" id="1.10.10.10">
    <property type="entry name" value="Winged helix-like DNA-binding domain superfamily/Winged helix DNA-binding domain"/>
    <property type="match status" value="1"/>
</dbReference>
<gene>
    <name evidence="6" type="primary">hrcA</name>
    <name evidence="10" type="ORF">DFJ68_1087</name>
</gene>
<evidence type="ECO:0000313" key="10">
    <source>
        <dbReference type="EMBL" id="RKT77663.1"/>
    </source>
</evidence>
<keyword evidence="4 6" id="KW-0804">Transcription</keyword>
<dbReference type="HAMAP" id="MF_00081">
    <property type="entry name" value="HrcA"/>
    <property type="match status" value="1"/>
</dbReference>
<dbReference type="GO" id="GO:0045892">
    <property type="term" value="P:negative regulation of DNA-templated transcription"/>
    <property type="evidence" value="ECO:0007669"/>
    <property type="project" value="UniProtKB-UniRule"/>
</dbReference>
<evidence type="ECO:0000256" key="7">
    <source>
        <dbReference type="SAM" id="MobiDB-lite"/>
    </source>
</evidence>
<feature type="domain" description="HTH deoR-type" evidence="9">
    <location>
        <begin position="34"/>
        <end position="59"/>
    </location>
</feature>
<accession>A0A495XYT2</accession>
<feature type="region of interest" description="Disordered" evidence="7">
    <location>
        <begin position="206"/>
        <end position="228"/>
    </location>
</feature>
<dbReference type="NCBIfam" id="TIGR00331">
    <property type="entry name" value="hrcA"/>
    <property type="match status" value="1"/>
</dbReference>
<comment type="caution">
    <text evidence="10">The sequence shown here is derived from an EMBL/GenBank/DDBJ whole genome shotgun (WGS) entry which is preliminary data.</text>
</comment>
<dbReference type="PANTHER" id="PTHR34824:SF1">
    <property type="entry name" value="HEAT-INDUCIBLE TRANSCRIPTION REPRESSOR HRCA"/>
    <property type="match status" value="1"/>
</dbReference>
<sequence length="364" mass="38497">MSDDRKLMVLRAIVQDYVQTSEPVGSRALVERHHLGVSAATVRNDMAQLEEEGLIHAPHTSAGRVPTDAGYRLFVDRLSAVKPLTLGERRAISQFLEGAVDLDDVVDRTVRLLAGLTRQVAVVQYPSLTRSIVRHIELVPLGASHVMIVLIVNTGRVEQRVVELGPVLAGDEGEGLVALIRGELNETAAGLPFTVAAARLSELAEGVGDDPEAQGADGRGPDAGSDPHAAALRTVVSSLCDALAEEREERVVLAGQSNLAKSGGDFTRSIGPILEALEEHVVLLRLLGQLSDDPDLVSVRIGAENPVSGLQSTSLVSVGYGSGAERVASLGVLGPTRMDYPTTMASVRAVARYVSQILDDNPAP</sequence>
<keyword evidence="1 6" id="KW-0678">Repressor</keyword>
<reference evidence="10 11" key="1">
    <citation type="submission" date="2018-10" db="EMBL/GenBank/DDBJ databases">
        <title>Sequencing the genomes of 1000 actinobacteria strains.</title>
        <authorList>
            <person name="Klenk H.-P."/>
        </authorList>
    </citation>
    <scope>NUCLEOTIDE SEQUENCE [LARGE SCALE GENOMIC DNA]</scope>
    <source>
        <strain evidence="10 11">DSM 44267</strain>
    </source>
</reference>
<keyword evidence="11" id="KW-1185">Reference proteome</keyword>
<dbReference type="GO" id="GO:0003700">
    <property type="term" value="F:DNA-binding transcription factor activity"/>
    <property type="evidence" value="ECO:0007669"/>
    <property type="project" value="InterPro"/>
</dbReference>
<dbReference type="GO" id="GO:0003677">
    <property type="term" value="F:DNA binding"/>
    <property type="evidence" value="ECO:0007669"/>
    <property type="project" value="InterPro"/>
</dbReference>
<dbReference type="SUPFAM" id="SSF46785">
    <property type="entry name" value="Winged helix' DNA-binding domain"/>
    <property type="match status" value="1"/>
</dbReference>
<dbReference type="EMBL" id="RBXT01000001">
    <property type="protein sequence ID" value="RKT77663.1"/>
    <property type="molecule type" value="Genomic_DNA"/>
</dbReference>
<evidence type="ECO:0000256" key="4">
    <source>
        <dbReference type="ARBA" id="ARBA00023163"/>
    </source>
</evidence>
<dbReference type="AlphaFoldDB" id="A0A495XYT2"/>
<dbReference type="InterPro" id="IPR002571">
    <property type="entry name" value="HrcA"/>
</dbReference>
<dbReference type="InterPro" id="IPR021153">
    <property type="entry name" value="HrcA_C"/>
</dbReference>
<name>A0A495XYT2_9MICO</name>
<dbReference type="Pfam" id="PF01628">
    <property type="entry name" value="HrcA"/>
    <property type="match status" value="1"/>
</dbReference>
<dbReference type="InterPro" id="IPR029016">
    <property type="entry name" value="GAF-like_dom_sf"/>
</dbReference>
<dbReference type="RefSeq" id="WP_121031664.1">
    <property type="nucleotide sequence ID" value="NZ_RBXT01000001.1"/>
</dbReference>
<dbReference type="PANTHER" id="PTHR34824">
    <property type="entry name" value="HEAT-INDUCIBLE TRANSCRIPTION REPRESSOR HRCA"/>
    <property type="match status" value="1"/>
</dbReference>
<dbReference type="InterPro" id="IPR036390">
    <property type="entry name" value="WH_DNA-bd_sf"/>
</dbReference>
<dbReference type="FunFam" id="1.10.10.10:FF:000049">
    <property type="entry name" value="Heat-inducible transcription repressor HrcA"/>
    <property type="match status" value="1"/>
</dbReference>
<organism evidence="10 11">
    <name type="scientific">Terracoccus luteus</name>
    <dbReference type="NCBI Taxonomy" id="53356"/>
    <lineage>
        <taxon>Bacteria</taxon>
        <taxon>Bacillati</taxon>
        <taxon>Actinomycetota</taxon>
        <taxon>Actinomycetes</taxon>
        <taxon>Micrococcales</taxon>
        <taxon>Intrasporangiaceae</taxon>
        <taxon>Terracoccus</taxon>
    </lineage>
</organism>